<evidence type="ECO:0000313" key="1">
    <source>
        <dbReference type="EMBL" id="MCI17133.1"/>
    </source>
</evidence>
<sequence length="98" mass="11273">MLDVVKIDEEKAAKNIIFENLEYLELSSLPSFRSFCYGKQTFIFPSFIRFIVKGCPQMKIFSSGVTVAPCLTKIEVEEGKVRWKGDLNTTIEQLFIEQ</sequence>
<feature type="non-terminal residue" evidence="1">
    <location>
        <position position="98"/>
    </location>
</feature>
<name>A0A392PYC0_9FABA</name>
<comment type="caution">
    <text evidence="1">The sequence shown here is derived from an EMBL/GenBank/DDBJ whole genome shotgun (WGS) entry which is preliminary data.</text>
</comment>
<reference evidence="1 2" key="1">
    <citation type="journal article" date="2018" name="Front. Plant Sci.">
        <title>Red Clover (Trifolium pratense) and Zigzag Clover (T. medium) - A Picture of Genomic Similarities and Differences.</title>
        <authorList>
            <person name="Dluhosova J."/>
            <person name="Istvanek J."/>
            <person name="Nedelnik J."/>
            <person name="Repkova J."/>
        </authorList>
    </citation>
    <scope>NUCLEOTIDE SEQUENCE [LARGE SCALE GENOMIC DNA]</scope>
    <source>
        <strain evidence="2">cv. 10/8</strain>
        <tissue evidence="1">Leaf</tissue>
    </source>
</reference>
<dbReference type="AlphaFoldDB" id="A0A392PYC0"/>
<organism evidence="1 2">
    <name type="scientific">Trifolium medium</name>
    <dbReference type="NCBI Taxonomy" id="97028"/>
    <lineage>
        <taxon>Eukaryota</taxon>
        <taxon>Viridiplantae</taxon>
        <taxon>Streptophyta</taxon>
        <taxon>Embryophyta</taxon>
        <taxon>Tracheophyta</taxon>
        <taxon>Spermatophyta</taxon>
        <taxon>Magnoliopsida</taxon>
        <taxon>eudicotyledons</taxon>
        <taxon>Gunneridae</taxon>
        <taxon>Pentapetalae</taxon>
        <taxon>rosids</taxon>
        <taxon>fabids</taxon>
        <taxon>Fabales</taxon>
        <taxon>Fabaceae</taxon>
        <taxon>Papilionoideae</taxon>
        <taxon>50 kb inversion clade</taxon>
        <taxon>NPAAA clade</taxon>
        <taxon>Hologalegina</taxon>
        <taxon>IRL clade</taxon>
        <taxon>Trifolieae</taxon>
        <taxon>Trifolium</taxon>
    </lineage>
</organism>
<accession>A0A392PYC0</accession>
<dbReference type="EMBL" id="LXQA010103996">
    <property type="protein sequence ID" value="MCI17133.1"/>
    <property type="molecule type" value="Genomic_DNA"/>
</dbReference>
<keyword evidence="2" id="KW-1185">Reference proteome</keyword>
<dbReference type="Proteomes" id="UP000265520">
    <property type="component" value="Unassembled WGS sequence"/>
</dbReference>
<evidence type="ECO:0000313" key="2">
    <source>
        <dbReference type="Proteomes" id="UP000265520"/>
    </source>
</evidence>
<proteinExistence type="predicted"/>
<protein>
    <submittedName>
        <fullName evidence="1">Rpp4 candidate</fullName>
    </submittedName>
</protein>